<reference evidence="2" key="1">
    <citation type="submission" date="2019-07" db="EMBL/GenBank/DDBJ databases">
        <title>Annotation for the trematode Paragonimus miyazaki's.</title>
        <authorList>
            <person name="Choi Y.-J."/>
        </authorList>
    </citation>
    <scope>NUCLEOTIDE SEQUENCE</scope>
    <source>
        <strain evidence="2">Japan</strain>
    </source>
</reference>
<keyword evidence="3" id="KW-1185">Reference proteome</keyword>
<dbReference type="Proteomes" id="UP000822476">
    <property type="component" value="Unassembled WGS sequence"/>
</dbReference>
<evidence type="ECO:0000313" key="3">
    <source>
        <dbReference type="Proteomes" id="UP000822476"/>
    </source>
</evidence>
<evidence type="ECO:0000256" key="1">
    <source>
        <dbReference type="SAM" id="SignalP"/>
    </source>
</evidence>
<accession>A0A8S9YDP4</accession>
<keyword evidence="1" id="KW-0732">Signal</keyword>
<dbReference type="AlphaFoldDB" id="A0A8S9YDP4"/>
<gene>
    <name evidence="2" type="ORF">EG68_08888</name>
</gene>
<protein>
    <submittedName>
        <fullName evidence="2">Uncharacterized protein</fullName>
    </submittedName>
</protein>
<organism evidence="2 3">
    <name type="scientific">Paragonimus skrjabini miyazakii</name>
    <dbReference type="NCBI Taxonomy" id="59628"/>
    <lineage>
        <taxon>Eukaryota</taxon>
        <taxon>Metazoa</taxon>
        <taxon>Spiralia</taxon>
        <taxon>Lophotrochozoa</taxon>
        <taxon>Platyhelminthes</taxon>
        <taxon>Trematoda</taxon>
        <taxon>Digenea</taxon>
        <taxon>Plagiorchiida</taxon>
        <taxon>Troglotremata</taxon>
        <taxon>Troglotrematidae</taxon>
        <taxon>Paragonimus</taxon>
    </lineage>
</organism>
<dbReference type="OrthoDB" id="6279459at2759"/>
<name>A0A8S9YDP4_9TREM</name>
<sequence length="217" mass="24615">MSSSFAAVWFLVIGQLVNCIDSVTFNRFTDAGVHFLYRAYFSDTLRWNRTLNFDNRPLVLKLADTDEPGHGIINQIFELLARERLGYKHILYVPVDGLDVDNVINQLRCGDESCQSLPHVYVNLLLWLPIGWNVGSWAPPSAVTDYGPLGPIRQWELVLKSEVSTQLLSIVHPSIPFVNINVPVFSQSDSFYFVFNLSTSLSKSNSSTFFFRALKHL</sequence>
<dbReference type="EMBL" id="JTDE01021606">
    <property type="protein sequence ID" value="KAF7232710.1"/>
    <property type="molecule type" value="Genomic_DNA"/>
</dbReference>
<proteinExistence type="predicted"/>
<evidence type="ECO:0000313" key="2">
    <source>
        <dbReference type="EMBL" id="KAF7232710.1"/>
    </source>
</evidence>
<comment type="caution">
    <text evidence="2">The sequence shown here is derived from an EMBL/GenBank/DDBJ whole genome shotgun (WGS) entry which is preliminary data.</text>
</comment>
<feature type="chain" id="PRO_5035746065" evidence="1">
    <location>
        <begin position="20"/>
        <end position="217"/>
    </location>
</feature>
<feature type="signal peptide" evidence="1">
    <location>
        <begin position="1"/>
        <end position="19"/>
    </location>
</feature>